<comment type="caution">
    <text evidence="1">The sequence shown here is derived from an EMBL/GenBank/DDBJ whole genome shotgun (WGS) entry which is preliminary data.</text>
</comment>
<protein>
    <submittedName>
        <fullName evidence="1">Uncharacterized protein</fullName>
    </submittedName>
</protein>
<sequence>MTPSCSVGWSTSRLIWLDVEITTTTATTSPVRALTQNSWVPIHPPSSMPENRWTSTTGSARSSLSSVCWSAPSTRRCYSPPNNFMALLVPGGPPMKLLCLLDTAWNGMTSRLLFMLISSPLVSCRESSRNLWI</sequence>
<reference evidence="1" key="1">
    <citation type="journal article" date="2018" name="DNA Res.">
        <title>Multiple hybrid de novo genome assembly of finger millet, an orphan allotetraploid crop.</title>
        <authorList>
            <person name="Hatakeyama M."/>
            <person name="Aluri S."/>
            <person name="Balachadran M.T."/>
            <person name="Sivarajan S.R."/>
            <person name="Patrignani A."/>
            <person name="Gruter S."/>
            <person name="Poveda L."/>
            <person name="Shimizu-Inatsugi R."/>
            <person name="Baeten J."/>
            <person name="Francoijs K.J."/>
            <person name="Nataraja K.N."/>
            <person name="Reddy Y.A.N."/>
            <person name="Phadnis S."/>
            <person name="Ravikumar R.L."/>
            <person name="Schlapbach R."/>
            <person name="Sreeman S.M."/>
            <person name="Shimizu K.K."/>
        </authorList>
    </citation>
    <scope>NUCLEOTIDE SEQUENCE</scope>
</reference>
<dbReference type="Proteomes" id="UP001054889">
    <property type="component" value="Unassembled WGS sequence"/>
</dbReference>
<accession>A0AAV5EYP2</accession>
<keyword evidence="2" id="KW-1185">Reference proteome</keyword>
<organism evidence="1 2">
    <name type="scientific">Eleusine coracana subsp. coracana</name>
    <dbReference type="NCBI Taxonomy" id="191504"/>
    <lineage>
        <taxon>Eukaryota</taxon>
        <taxon>Viridiplantae</taxon>
        <taxon>Streptophyta</taxon>
        <taxon>Embryophyta</taxon>
        <taxon>Tracheophyta</taxon>
        <taxon>Spermatophyta</taxon>
        <taxon>Magnoliopsida</taxon>
        <taxon>Liliopsida</taxon>
        <taxon>Poales</taxon>
        <taxon>Poaceae</taxon>
        <taxon>PACMAD clade</taxon>
        <taxon>Chloridoideae</taxon>
        <taxon>Cynodonteae</taxon>
        <taxon>Eleusininae</taxon>
        <taxon>Eleusine</taxon>
    </lineage>
</organism>
<name>A0AAV5EYP2_ELECO</name>
<evidence type="ECO:0000313" key="2">
    <source>
        <dbReference type="Proteomes" id="UP001054889"/>
    </source>
</evidence>
<proteinExistence type="predicted"/>
<dbReference type="EMBL" id="BQKI01000079">
    <property type="protein sequence ID" value="GJN27932.1"/>
    <property type="molecule type" value="Genomic_DNA"/>
</dbReference>
<gene>
    <name evidence="1" type="primary">gb15999</name>
    <name evidence="1" type="ORF">PR202_gb15999</name>
</gene>
<dbReference type="AlphaFoldDB" id="A0AAV5EYP2"/>
<evidence type="ECO:0000313" key="1">
    <source>
        <dbReference type="EMBL" id="GJN27932.1"/>
    </source>
</evidence>
<reference evidence="1" key="2">
    <citation type="submission" date="2021-12" db="EMBL/GenBank/DDBJ databases">
        <title>Resequencing data analysis of finger millet.</title>
        <authorList>
            <person name="Hatakeyama M."/>
            <person name="Aluri S."/>
            <person name="Balachadran M.T."/>
            <person name="Sivarajan S.R."/>
            <person name="Poveda L."/>
            <person name="Shimizu-Inatsugi R."/>
            <person name="Schlapbach R."/>
            <person name="Sreeman S.M."/>
            <person name="Shimizu K.K."/>
        </authorList>
    </citation>
    <scope>NUCLEOTIDE SEQUENCE</scope>
</reference>